<keyword evidence="2" id="KW-1133">Transmembrane helix</keyword>
<feature type="transmembrane region" description="Helical" evidence="2">
    <location>
        <begin position="680"/>
        <end position="703"/>
    </location>
</feature>
<gene>
    <name evidence="3" type="ORF">AYL99_05095</name>
</gene>
<evidence type="ECO:0000256" key="2">
    <source>
        <dbReference type="SAM" id="Phobius"/>
    </source>
</evidence>
<feature type="compositionally biased region" description="Low complexity" evidence="1">
    <location>
        <begin position="792"/>
        <end position="804"/>
    </location>
</feature>
<proteinExistence type="predicted"/>
<evidence type="ECO:0000313" key="4">
    <source>
        <dbReference type="Proteomes" id="UP000078343"/>
    </source>
</evidence>
<evidence type="ECO:0000256" key="1">
    <source>
        <dbReference type="SAM" id="MobiDB-lite"/>
    </source>
</evidence>
<keyword evidence="4" id="KW-1185">Reference proteome</keyword>
<accession>A0A178ZLJ3</accession>
<name>A0A178ZLJ3_9EURO</name>
<dbReference type="GeneID" id="30009263"/>
<dbReference type="Proteomes" id="UP000078343">
    <property type="component" value="Unassembled WGS sequence"/>
</dbReference>
<feature type="transmembrane region" description="Helical" evidence="2">
    <location>
        <begin position="39"/>
        <end position="65"/>
    </location>
</feature>
<dbReference type="RefSeq" id="XP_018693460.1">
    <property type="nucleotide sequence ID" value="XM_018836607.1"/>
</dbReference>
<sequence length="825" mass="89381">MASFSSSKSSSAPAVKEQPSGPSEQPTPPKTYFSFYDKIGLLATCTLSIGLALIILSLGFLWFLWLGNDGISFWRTVIDRNWTSRAVALSSLAIRQSVSFHASAATAMLASLALEHTAVLLLNLASVSTTRNANGGPYMLSWWLWKAFRFNPRRWKTVSLPLLIAVLASTTALVQFTSFALLSDVAVVVARASSQTKQSPTHFAYGQDGAIPVVTHGSTWSQQLQSYPSFAEYHEPPAQDLPDGVDDTGLTLRAFLPVVNQQTRSMVASWDGVATVLDARTVCIRPTLVNPRVHYADESLGFETGFTVDLGTYDPQKLGLQPVSSPEFECASGNCPGDIACMVPLSALAGNGHTQLSSTQAQFPQWRLVACQPAGSVEETPFLLQSQFQVPGQETRENPPAGGDPNYSFGNAYLVLNVSSGSEADWAQALPGEDPNQGIFRGAGTPPVGYSVHGQKNEWYDLIYSDDATLNLSVSLCYTAFDTADLHVQIDSSGNHSDLTPSWNTARQAYEYDAIRGQLGQDRDTGAATYSRDWRGRNIMNLQKRDSWIPEPDFGDYLVPQDRVTQTSWITDYANMAGSLQSNAFNYLPGGNCTRMLWQSYQLAGMWSSQMSYDYADASLTGLVQEILQAGGSLSFAMQSIVTVLSELAYYQQVQQLNGVSNVTAAPYVQASAPVRKRGLIAVTIVLGVHLLVVLGLILPAFLRRTNISSLGNAWQAVAQLIDSTTEPILRKAPLATESEAEQEVKVPVGKKNKLKNHDIVGLYTPDGHSVKIKSAVVENNDVEDAQHPRGPASVNAPAAAAANDGNGHGDEPQEQNALLRDDEQ</sequence>
<dbReference type="EMBL" id="LVYI01000004">
    <property type="protein sequence ID" value="OAP60093.1"/>
    <property type="molecule type" value="Genomic_DNA"/>
</dbReference>
<keyword evidence="2" id="KW-0472">Membrane</keyword>
<dbReference type="OrthoDB" id="4153679at2759"/>
<feature type="region of interest" description="Disordered" evidence="1">
    <location>
        <begin position="779"/>
        <end position="825"/>
    </location>
</feature>
<dbReference type="AlphaFoldDB" id="A0A178ZLJ3"/>
<comment type="caution">
    <text evidence="3">The sequence shown here is derived from an EMBL/GenBank/DDBJ whole genome shotgun (WGS) entry which is preliminary data.</text>
</comment>
<evidence type="ECO:0000313" key="3">
    <source>
        <dbReference type="EMBL" id="OAP60093.1"/>
    </source>
</evidence>
<keyword evidence="2" id="KW-0812">Transmembrane</keyword>
<feature type="compositionally biased region" description="Low complexity" evidence="1">
    <location>
        <begin position="1"/>
        <end position="11"/>
    </location>
</feature>
<reference evidence="3 4" key="1">
    <citation type="submission" date="2016-04" db="EMBL/GenBank/DDBJ databases">
        <title>Draft genome of Fonsecaea erecta CBS 125763.</title>
        <authorList>
            <person name="Weiss V.A."/>
            <person name="Vicente V.A."/>
            <person name="Raittz R.T."/>
            <person name="Moreno L.F."/>
            <person name="De Souza E.M."/>
            <person name="Pedrosa F.O."/>
            <person name="Steffens M.B."/>
            <person name="Faoro H."/>
            <person name="Tadra-Sfeir M.Z."/>
            <person name="Najafzadeh M.J."/>
            <person name="Felipe M.S."/>
            <person name="Teixeira M."/>
            <person name="Sun J."/>
            <person name="Xi L."/>
            <person name="Gomes R."/>
            <person name="De Azevedo C.M."/>
            <person name="Salgado C.G."/>
            <person name="Da Silva M.B."/>
            <person name="Nascimento M.F."/>
            <person name="Queiroz-Telles F."/>
            <person name="Attili D.S."/>
            <person name="Gorbushina A."/>
        </authorList>
    </citation>
    <scope>NUCLEOTIDE SEQUENCE [LARGE SCALE GENOMIC DNA]</scope>
    <source>
        <strain evidence="3 4">CBS 125763</strain>
    </source>
</reference>
<feature type="region of interest" description="Disordered" evidence="1">
    <location>
        <begin position="1"/>
        <end position="29"/>
    </location>
</feature>
<organism evidence="3 4">
    <name type="scientific">Fonsecaea erecta</name>
    <dbReference type="NCBI Taxonomy" id="1367422"/>
    <lineage>
        <taxon>Eukaryota</taxon>
        <taxon>Fungi</taxon>
        <taxon>Dikarya</taxon>
        <taxon>Ascomycota</taxon>
        <taxon>Pezizomycotina</taxon>
        <taxon>Eurotiomycetes</taxon>
        <taxon>Chaetothyriomycetidae</taxon>
        <taxon>Chaetothyriales</taxon>
        <taxon>Herpotrichiellaceae</taxon>
        <taxon>Fonsecaea</taxon>
    </lineage>
</organism>
<feature type="transmembrane region" description="Helical" evidence="2">
    <location>
        <begin position="158"/>
        <end position="182"/>
    </location>
</feature>
<protein>
    <submittedName>
        <fullName evidence="3">Uncharacterized protein</fullName>
    </submittedName>
</protein>